<name>K5BJD8_MYCHD</name>
<reference evidence="3 4" key="1">
    <citation type="journal article" date="2012" name="J. Bacteriol.">
        <title>Genome sequence of Mycobacterium hassiacum DSM 44199, a rare source of heat-stable mycobacterial proteins.</title>
        <authorList>
            <person name="Tiago I."/>
            <person name="Maranha A."/>
            <person name="Mendes V."/>
            <person name="Alarico S."/>
            <person name="Moynihan P.J."/>
            <person name="Clarke A.J."/>
            <person name="Macedo-Ribeiro S."/>
            <person name="Pereira P.J."/>
            <person name="Empadinhas N."/>
        </authorList>
    </citation>
    <scope>NUCLEOTIDE SEQUENCE [LARGE SCALE GENOMIC DNA]</scope>
    <source>
        <strain evidence="4">DSM 44199 / CIP 105218 / JCM 12690 / 3849</strain>
    </source>
</reference>
<protein>
    <submittedName>
        <fullName evidence="3">MerR regulatory family protein</fullName>
    </submittedName>
</protein>
<gene>
    <name evidence="3" type="ORF">C731_3074</name>
</gene>
<dbReference type="InterPro" id="IPR047057">
    <property type="entry name" value="MerR_fam"/>
</dbReference>
<evidence type="ECO:0000259" key="2">
    <source>
        <dbReference type="PROSITE" id="PS50937"/>
    </source>
</evidence>
<dbReference type="SUPFAM" id="SSF46955">
    <property type="entry name" value="Putative DNA-binding domain"/>
    <property type="match status" value="1"/>
</dbReference>
<dbReference type="SMART" id="SM00422">
    <property type="entry name" value="HTH_MERR"/>
    <property type="match status" value="1"/>
</dbReference>
<dbReference type="PANTHER" id="PTHR30204:SF93">
    <property type="entry name" value="HTH MERR-TYPE DOMAIN-CONTAINING PROTEIN"/>
    <property type="match status" value="1"/>
</dbReference>
<dbReference type="PATRIC" id="fig|1122247.3.peg.2945"/>
<feature type="domain" description="HTH merR-type" evidence="2">
    <location>
        <begin position="3"/>
        <end position="71"/>
    </location>
</feature>
<dbReference type="GO" id="GO:0003677">
    <property type="term" value="F:DNA binding"/>
    <property type="evidence" value="ECO:0007669"/>
    <property type="project" value="UniProtKB-KW"/>
</dbReference>
<comment type="caution">
    <text evidence="3">The sequence shown here is derived from an EMBL/GenBank/DDBJ whole genome shotgun (WGS) entry which is preliminary data.</text>
</comment>
<organism evidence="3 4">
    <name type="scientific">Mycolicibacterium hassiacum (strain DSM 44199 / CIP 105218 / JCM 12690 / 3849)</name>
    <name type="common">Mycobacterium hassiacum</name>
    <dbReference type="NCBI Taxonomy" id="1122247"/>
    <lineage>
        <taxon>Bacteria</taxon>
        <taxon>Bacillati</taxon>
        <taxon>Actinomycetota</taxon>
        <taxon>Actinomycetes</taxon>
        <taxon>Mycobacteriales</taxon>
        <taxon>Mycobacteriaceae</taxon>
        <taxon>Mycolicibacterium</taxon>
    </lineage>
</organism>
<dbReference type="GO" id="GO:0003700">
    <property type="term" value="F:DNA-binding transcription factor activity"/>
    <property type="evidence" value="ECO:0007669"/>
    <property type="project" value="InterPro"/>
</dbReference>
<dbReference type="STRING" id="1122247.GCA_000379865_04026"/>
<dbReference type="PROSITE" id="PS50937">
    <property type="entry name" value="HTH_MERR_2"/>
    <property type="match status" value="1"/>
</dbReference>
<dbReference type="Proteomes" id="UP000006265">
    <property type="component" value="Unassembled WGS sequence"/>
</dbReference>
<dbReference type="AlphaFoldDB" id="K5BJD8"/>
<dbReference type="eggNOG" id="COG0789">
    <property type="taxonomic scope" value="Bacteria"/>
</dbReference>
<sequence length="245" mass="26341">MTEYRLDELSQVSGVSVRNIRAYRERGLLDPPRRVGRTSVYSDQHLSQLRAISHLLRRGFTSVQIADFFAALRRGADLAEALGVDRSMVVPADRGEPARPVRIDAGSAEAAELVESGLADLTADGVVFRDPAIAGLIARAPDPLVYVRALLRLQAAIEEPADRLVTAFVEALMASVAAVVGAAGRTSAAAETVERLVRDHRELWGWVVSERLDKSLQRHLSGPAAQYAGGVALGGAWRSRTPDAG</sequence>
<dbReference type="OrthoDB" id="3830374at2"/>
<dbReference type="InterPro" id="IPR000551">
    <property type="entry name" value="MerR-type_HTH_dom"/>
</dbReference>
<keyword evidence="1" id="KW-0238">DNA-binding</keyword>
<evidence type="ECO:0000313" key="3">
    <source>
        <dbReference type="EMBL" id="EKF22939.1"/>
    </source>
</evidence>
<evidence type="ECO:0000313" key="4">
    <source>
        <dbReference type="Proteomes" id="UP000006265"/>
    </source>
</evidence>
<dbReference type="EMBL" id="AMRA01000087">
    <property type="protein sequence ID" value="EKF22939.1"/>
    <property type="molecule type" value="Genomic_DNA"/>
</dbReference>
<keyword evidence="4" id="KW-1185">Reference proteome</keyword>
<dbReference type="PANTHER" id="PTHR30204">
    <property type="entry name" value="REDOX-CYCLING DRUG-SENSING TRANSCRIPTIONAL ACTIVATOR SOXR"/>
    <property type="match status" value="1"/>
</dbReference>
<dbReference type="Gene3D" id="1.10.1660.10">
    <property type="match status" value="1"/>
</dbReference>
<dbReference type="Pfam" id="PF13411">
    <property type="entry name" value="MerR_1"/>
    <property type="match status" value="1"/>
</dbReference>
<proteinExistence type="predicted"/>
<dbReference type="InterPro" id="IPR009061">
    <property type="entry name" value="DNA-bd_dom_put_sf"/>
</dbReference>
<evidence type="ECO:0000256" key="1">
    <source>
        <dbReference type="ARBA" id="ARBA00023125"/>
    </source>
</evidence>
<accession>K5BJD8</accession>